<keyword evidence="2" id="KW-0812">Transmembrane</keyword>
<keyword evidence="4" id="KW-1185">Reference proteome</keyword>
<evidence type="ECO:0000256" key="1">
    <source>
        <dbReference type="SAM" id="MobiDB-lite"/>
    </source>
</evidence>
<evidence type="ECO:0000313" key="3">
    <source>
        <dbReference type="EMBL" id="CAD6334705.1"/>
    </source>
</evidence>
<dbReference type="PANTHER" id="PTHR33825:SF4">
    <property type="entry name" value="OS05G0137600 PROTEIN"/>
    <property type="match status" value="1"/>
</dbReference>
<proteinExistence type="predicted"/>
<organism evidence="3 4">
    <name type="scientific">Miscanthus lutarioriparius</name>
    <dbReference type="NCBI Taxonomy" id="422564"/>
    <lineage>
        <taxon>Eukaryota</taxon>
        <taxon>Viridiplantae</taxon>
        <taxon>Streptophyta</taxon>
        <taxon>Embryophyta</taxon>
        <taxon>Tracheophyta</taxon>
        <taxon>Spermatophyta</taxon>
        <taxon>Magnoliopsida</taxon>
        <taxon>Liliopsida</taxon>
        <taxon>Poales</taxon>
        <taxon>Poaceae</taxon>
        <taxon>PACMAD clade</taxon>
        <taxon>Panicoideae</taxon>
        <taxon>Andropogonodae</taxon>
        <taxon>Andropogoneae</taxon>
        <taxon>Saccharinae</taxon>
        <taxon>Miscanthus</taxon>
    </lineage>
</organism>
<keyword evidence="2" id="KW-0472">Membrane</keyword>
<dbReference type="AlphaFoldDB" id="A0A811RXK3"/>
<evidence type="ECO:0000256" key="2">
    <source>
        <dbReference type="SAM" id="Phobius"/>
    </source>
</evidence>
<gene>
    <name evidence="3" type="ORF">NCGR_LOCUS58803</name>
</gene>
<evidence type="ECO:0000313" key="4">
    <source>
        <dbReference type="Proteomes" id="UP000604825"/>
    </source>
</evidence>
<reference evidence="3" key="1">
    <citation type="submission" date="2020-10" db="EMBL/GenBank/DDBJ databases">
        <authorList>
            <person name="Han B."/>
            <person name="Lu T."/>
            <person name="Zhao Q."/>
            <person name="Huang X."/>
            <person name="Zhao Y."/>
        </authorList>
    </citation>
    <scope>NUCLEOTIDE SEQUENCE</scope>
</reference>
<sequence length="176" mass="18862">MSSPPALRSSPPAQLLPPWRPRRRRLVVSSPARASRPSCVLASGSRARYGPHPQPLPRLVAAESPPSTSLAAVGGVRRDAETGLALLLVVLGVVMSFFLSVTILSFSASRALQKMETAANKLAKVFAEEVPGTLSSLKLSFMEINDLTSQLKNLRKRLAINRFGTNANSKASSSSW</sequence>
<dbReference type="Proteomes" id="UP000604825">
    <property type="component" value="Unassembled WGS sequence"/>
</dbReference>
<dbReference type="OrthoDB" id="682251at2759"/>
<feature type="compositionally biased region" description="Low complexity" evidence="1">
    <location>
        <begin position="1"/>
        <end position="13"/>
    </location>
</feature>
<feature type="region of interest" description="Disordered" evidence="1">
    <location>
        <begin position="1"/>
        <end position="55"/>
    </location>
</feature>
<comment type="caution">
    <text evidence="3">The sequence shown here is derived from an EMBL/GenBank/DDBJ whole genome shotgun (WGS) entry which is preliminary data.</text>
</comment>
<dbReference type="PANTHER" id="PTHR33825">
    <property type="entry name" value="CHITINASE-LIKE PROTEIN"/>
    <property type="match status" value="1"/>
</dbReference>
<feature type="transmembrane region" description="Helical" evidence="2">
    <location>
        <begin position="84"/>
        <end position="106"/>
    </location>
</feature>
<dbReference type="EMBL" id="CAJGYO010000017">
    <property type="protein sequence ID" value="CAD6334705.1"/>
    <property type="molecule type" value="Genomic_DNA"/>
</dbReference>
<protein>
    <submittedName>
        <fullName evidence="3">Uncharacterized protein</fullName>
    </submittedName>
</protein>
<feature type="compositionally biased region" description="Low complexity" evidence="1">
    <location>
        <begin position="27"/>
        <end position="36"/>
    </location>
</feature>
<name>A0A811RXK3_9POAL</name>
<keyword evidence="2" id="KW-1133">Transmembrane helix</keyword>
<accession>A0A811RXK3</accession>